<protein>
    <submittedName>
        <fullName evidence="8">Amino acid transporter</fullName>
    </submittedName>
</protein>
<evidence type="ECO:0000256" key="1">
    <source>
        <dbReference type="ARBA" id="ARBA00004651"/>
    </source>
</evidence>
<keyword evidence="9" id="KW-1185">Reference proteome</keyword>
<dbReference type="RefSeq" id="WP_147155283.1">
    <property type="nucleotide sequence ID" value="NZ_BKAJ01000144.1"/>
</dbReference>
<comment type="similarity">
    <text evidence="2">Belongs to the Rht family.</text>
</comment>
<evidence type="ECO:0000313" key="9">
    <source>
        <dbReference type="Proteomes" id="UP000321058"/>
    </source>
</evidence>
<evidence type="ECO:0000313" key="8">
    <source>
        <dbReference type="EMBL" id="GEP59911.1"/>
    </source>
</evidence>
<dbReference type="PANTHER" id="PTHR30086">
    <property type="entry name" value="ARGININE EXPORTER PROTEIN ARGO"/>
    <property type="match status" value="1"/>
</dbReference>
<keyword evidence="5 7" id="KW-1133">Transmembrane helix</keyword>
<evidence type="ECO:0000256" key="6">
    <source>
        <dbReference type="ARBA" id="ARBA00023136"/>
    </source>
</evidence>
<evidence type="ECO:0000256" key="4">
    <source>
        <dbReference type="ARBA" id="ARBA00022692"/>
    </source>
</evidence>
<comment type="subcellular location">
    <subcellularLocation>
        <location evidence="1">Cell membrane</location>
        <topology evidence="1">Multi-pass membrane protein</topology>
    </subcellularLocation>
</comment>
<dbReference type="Pfam" id="PF01810">
    <property type="entry name" value="LysE"/>
    <property type="match status" value="1"/>
</dbReference>
<keyword evidence="3" id="KW-1003">Cell membrane</keyword>
<evidence type="ECO:0000256" key="2">
    <source>
        <dbReference type="ARBA" id="ARBA00007928"/>
    </source>
</evidence>
<evidence type="ECO:0000256" key="3">
    <source>
        <dbReference type="ARBA" id="ARBA00022475"/>
    </source>
</evidence>
<sequence length="206" mass="22407">MSLETWWLFLGAIVLIASTPGPNVLYVTTRSIRFGMRASIVAMMGCLLALVLMLVRSVAGLSALLITLPAAFDALRYLGAAYLIWLGIQTWRARDEPEDAAIAAPEASLVATFRGGFLVGISNPKLLIFAAAFFPQFITQSAPSLPQFALLVATFVAVELSFYLVYALSGRRLAAHLVRGAWRRRLNRASGVIFAGFGVALLRYRP</sequence>
<organism evidence="8 9">
    <name type="scientific">Reyranella soli</name>
    <dbReference type="NCBI Taxonomy" id="1230389"/>
    <lineage>
        <taxon>Bacteria</taxon>
        <taxon>Pseudomonadati</taxon>
        <taxon>Pseudomonadota</taxon>
        <taxon>Alphaproteobacteria</taxon>
        <taxon>Hyphomicrobiales</taxon>
        <taxon>Reyranellaceae</taxon>
        <taxon>Reyranella</taxon>
    </lineage>
</organism>
<reference evidence="8 9" key="1">
    <citation type="submission" date="2019-07" db="EMBL/GenBank/DDBJ databases">
        <title>Whole genome shotgun sequence of Reyranella soli NBRC 108950.</title>
        <authorList>
            <person name="Hosoyama A."/>
            <person name="Uohara A."/>
            <person name="Ohji S."/>
            <person name="Ichikawa N."/>
        </authorList>
    </citation>
    <scope>NUCLEOTIDE SEQUENCE [LARGE SCALE GENOMIC DNA]</scope>
    <source>
        <strain evidence="8 9">NBRC 108950</strain>
    </source>
</reference>
<feature type="transmembrane region" description="Helical" evidence="7">
    <location>
        <begin position="6"/>
        <end position="27"/>
    </location>
</feature>
<feature type="transmembrane region" description="Helical" evidence="7">
    <location>
        <begin position="117"/>
        <end position="138"/>
    </location>
</feature>
<keyword evidence="4 7" id="KW-0812">Transmembrane</keyword>
<evidence type="ECO:0000256" key="5">
    <source>
        <dbReference type="ARBA" id="ARBA00022989"/>
    </source>
</evidence>
<dbReference type="PANTHER" id="PTHR30086:SF14">
    <property type="entry name" value="HOMOSERINE_HOMOSERINE LACTONE EFFLUX PROTEIN"/>
    <property type="match status" value="1"/>
</dbReference>
<dbReference type="InterPro" id="IPR001123">
    <property type="entry name" value="LeuE-type"/>
</dbReference>
<proteinExistence type="inferred from homology"/>
<dbReference type="Proteomes" id="UP000321058">
    <property type="component" value="Unassembled WGS sequence"/>
</dbReference>
<evidence type="ECO:0000256" key="7">
    <source>
        <dbReference type="SAM" id="Phobius"/>
    </source>
</evidence>
<dbReference type="GO" id="GO:0042970">
    <property type="term" value="F:homoserine transmembrane transporter activity"/>
    <property type="evidence" value="ECO:0007669"/>
    <property type="project" value="TreeGrafter"/>
</dbReference>
<comment type="caution">
    <text evidence="8">The sequence shown here is derived from an EMBL/GenBank/DDBJ whole genome shotgun (WGS) entry which is preliminary data.</text>
</comment>
<dbReference type="GO" id="GO:0005886">
    <property type="term" value="C:plasma membrane"/>
    <property type="evidence" value="ECO:0007669"/>
    <property type="project" value="UniProtKB-SubCell"/>
</dbReference>
<feature type="transmembrane region" description="Helical" evidence="7">
    <location>
        <begin position="144"/>
        <end position="166"/>
    </location>
</feature>
<dbReference type="PIRSF" id="PIRSF006324">
    <property type="entry name" value="LeuE"/>
    <property type="match status" value="1"/>
</dbReference>
<keyword evidence="6 7" id="KW-0472">Membrane</keyword>
<feature type="transmembrane region" description="Helical" evidence="7">
    <location>
        <begin position="61"/>
        <end position="85"/>
    </location>
</feature>
<dbReference type="AlphaFoldDB" id="A0A512NLT6"/>
<accession>A0A512NLT6</accession>
<feature type="transmembrane region" description="Helical" evidence="7">
    <location>
        <begin position="34"/>
        <end position="55"/>
    </location>
</feature>
<dbReference type="OrthoDB" id="9804822at2"/>
<gene>
    <name evidence="8" type="ORF">RSO01_70770</name>
</gene>
<dbReference type="EMBL" id="BKAJ01000144">
    <property type="protein sequence ID" value="GEP59911.1"/>
    <property type="molecule type" value="Genomic_DNA"/>
</dbReference>
<name>A0A512NLT6_9HYPH</name>